<dbReference type="PRINTS" id="PR00405">
    <property type="entry name" value="REVINTRACTNG"/>
</dbReference>
<dbReference type="RefSeq" id="NP_586361.1">
    <property type="nucleotide sequence ID" value="NM_001042194.1"/>
</dbReference>
<feature type="compositionally biased region" description="Basic and acidic residues" evidence="6">
    <location>
        <begin position="224"/>
        <end position="235"/>
    </location>
</feature>
<keyword evidence="9" id="KW-1185">Reference proteome</keyword>
<dbReference type="PANTHER" id="PTHR45686">
    <property type="entry name" value="ADP-RIBOSYLATION FACTOR GTPASE ACTIVATING PROTEIN 3, ISOFORM H-RELATED"/>
    <property type="match status" value="1"/>
</dbReference>
<feature type="region of interest" description="Disordered" evidence="6">
    <location>
        <begin position="221"/>
        <end position="250"/>
    </location>
</feature>
<dbReference type="GO" id="GO:0005096">
    <property type="term" value="F:GTPase activator activity"/>
    <property type="evidence" value="ECO:0007669"/>
    <property type="project" value="UniProtKB-KW"/>
</dbReference>
<dbReference type="PANTHER" id="PTHR45686:SF4">
    <property type="entry name" value="ADP-RIBOSYLATION FACTOR GTPASE ACTIVATING PROTEIN 3, ISOFORM H"/>
    <property type="match status" value="1"/>
</dbReference>
<dbReference type="STRING" id="284813.Q8SQY4"/>
<feature type="domain" description="Arf-GAP" evidence="7">
    <location>
        <begin position="6"/>
        <end position="89"/>
    </location>
</feature>
<evidence type="ECO:0000256" key="6">
    <source>
        <dbReference type="SAM" id="MobiDB-lite"/>
    </source>
</evidence>
<reference evidence="8 9" key="2">
    <citation type="journal article" date="2009" name="BMC Genomics">
        <title>Identification of transcriptional signals in Encephalitozoon cuniculi widespread among Microsporidia phylum: support for accurate structural genome annotation.</title>
        <authorList>
            <person name="Peyretaillade E."/>
            <person name="Goncalves O."/>
            <person name="Terrat S."/>
            <person name="Dugat-Bony E."/>
            <person name="Wincker P."/>
            <person name="Cornman R.S."/>
            <person name="Evans J.D."/>
            <person name="Delbac F."/>
            <person name="Peyret P."/>
        </authorList>
    </citation>
    <scope>NUCLEOTIDE SEQUENCE [LARGE SCALE GENOMIC DNA]</scope>
    <source>
        <strain evidence="8 9">GB-M1</strain>
    </source>
</reference>
<dbReference type="VEuPathDB" id="MicrosporidiaDB:ECU11_0550"/>
<name>Q8SQY4_ENCCU</name>
<dbReference type="HOGENOM" id="CLU_070980_0_0_1"/>
<organism evidence="8 9">
    <name type="scientific">Encephalitozoon cuniculi (strain GB-M1)</name>
    <name type="common">Microsporidian parasite</name>
    <dbReference type="NCBI Taxonomy" id="284813"/>
    <lineage>
        <taxon>Eukaryota</taxon>
        <taxon>Fungi</taxon>
        <taxon>Fungi incertae sedis</taxon>
        <taxon>Microsporidia</taxon>
        <taxon>Unikaryonidae</taxon>
        <taxon>Encephalitozoon</taxon>
    </lineage>
</organism>
<dbReference type="Gene3D" id="1.10.220.150">
    <property type="entry name" value="Arf GTPase activating protein"/>
    <property type="match status" value="1"/>
</dbReference>
<dbReference type="GO" id="GO:0008270">
    <property type="term" value="F:zinc ion binding"/>
    <property type="evidence" value="ECO:0007669"/>
    <property type="project" value="UniProtKB-KW"/>
</dbReference>
<dbReference type="Pfam" id="PF01412">
    <property type="entry name" value="ArfGap"/>
    <property type="match status" value="1"/>
</dbReference>
<keyword evidence="4" id="KW-0862">Zinc</keyword>
<evidence type="ECO:0000259" key="7">
    <source>
        <dbReference type="PROSITE" id="PS50115"/>
    </source>
</evidence>
<dbReference type="AlphaFoldDB" id="Q8SQY4"/>
<dbReference type="InterPro" id="IPR037278">
    <property type="entry name" value="ARFGAP/RecO"/>
</dbReference>
<sequence length="250" mass="27905">MGMNFNKEVKALREIEENKKCADCSAPSPPWTSVTYGIFICFDCASVHRSLGVKTSFVKSVNLDIWDEKEYLFMKHGSNEKFRRFLEQHRLVGREMNEIYNNNQIKRYAAEIKGLVVKEMGEGAFNGLRTNAVPKGSEDSEGWKRSSMDSVHRSKREYNTLGLESISSGSLHNSITSTLSIVGNAIFTGAKTITSKTVEYGGIVVNSTKSIIKDSSPSLTSIFKKKEPTPKDHSKVSGRTEACGRSDKWD</sequence>
<dbReference type="CDD" id="cd08831">
    <property type="entry name" value="ArfGap_ArfGap2_3_like"/>
    <property type="match status" value="1"/>
</dbReference>
<dbReference type="GO" id="GO:0000139">
    <property type="term" value="C:Golgi membrane"/>
    <property type="evidence" value="ECO:0007669"/>
    <property type="project" value="GOC"/>
</dbReference>
<keyword evidence="2" id="KW-0479">Metal-binding</keyword>
<keyword evidence="1" id="KW-0343">GTPase activation</keyword>
<dbReference type="Proteomes" id="UP000000819">
    <property type="component" value="Chromosome XI"/>
</dbReference>
<dbReference type="GeneID" id="860014"/>
<proteinExistence type="predicted"/>
<evidence type="ECO:0000313" key="9">
    <source>
        <dbReference type="Proteomes" id="UP000000819"/>
    </source>
</evidence>
<keyword evidence="3 5" id="KW-0863">Zinc-finger</keyword>
<dbReference type="InterPro" id="IPR038508">
    <property type="entry name" value="ArfGAP_dom_sf"/>
</dbReference>
<accession>Q8SQY4</accession>
<evidence type="ECO:0000256" key="4">
    <source>
        <dbReference type="ARBA" id="ARBA00022833"/>
    </source>
</evidence>
<gene>
    <name evidence="8" type="ordered locus">ECU11_0550</name>
</gene>
<dbReference type="InParanoid" id="Q8SQY4"/>
<dbReference type="EMBL" id="AL590450">
    <property type="protein sequence ID" value="CAD25965.1"/>
    <property type="molecule type" value="Genomic_DNA"/>
</dbReference>
<evidence type="ECO:0000256" key="3">
    <source>
        <dbReference type="ARBA" id="ARBA00022771"/>
    </source>
</evidence>
<dbReference type="KEGG" id="ecu:ECU11_0550"/>
<evidence type="ECO:0000256" key="2">
    <source>
        <dbReference type="ARBA" id="ARBA00022723"/>
    </source>
</evidence>
<dbReference type="GO" id="GO:0048205">
    <property type="term" value="P:COPI coating of Golgi vesicle"/>
    <property type="evidence" value="ECO:0007669"/>
    <property type="project" value="TreeGrafter"/>
</dbReference>
<reference evidence="8 9" key="1">
    <citation type="journal article" date="2001" name="Nature">
        <title>Genome sequence and gene compaction of the eukaryote parasite Encephalitozoon cuniculi.</title>
        <authorList>
            <person name="Katinka M.D."/>
            <person name="Duprat S."/>
            <person name="Cornillot E."/>
            <person name="Metenier G."/>
            <person name="Thomarat F."/>
            <person name="Prensier G."/>
            <person name="Barbe V."/>
            <person name="Peyretaillade E."/>
            <person name="Brottier P."/>
            <person name="Wincker P."/>
            <person name="Delbac F."/>
            <person name="El Alaoui H."/>
            <person name="Peyret P."/>
            <person name="Saurin W."/>
            <person name="Gouy M."/>
            <person name="Weissenbach J."/>
            <person name="Vivares C.P."/>
        </authorList>
    </citation>
    <scope>NUCLEOTIDE SEQUENCE [LARGE SCALE GENOMIC DNA]</scope>
    <source>
        <strain evidence="8 9">GB-M1</strain>
    </source>
</reference>
<dbReference type="OMA" id="ECNTRNT"/>
<dbReference type="OrthoDB" id="983479at2759"/>
<dbReference type="PROSITE" id="PS50115">
    <property type="entry name" value="ARFGAP"/>
    <property type="match status" value="1"/>
</dbReference>
<protein>
    <submittedName>
        <fullName evidence="8">ZINC FINGER PROTEIN</fullName>
    </submittedName>
</protein>
<evidence type="ECO:0000256" key="5">
    <source>
        <dbReference type="PROSITE-ProRule" id="PRU00288"/>
    </source>
</evidence>
<evidence type="ECO:0000313" key="8">
    <source>
        <dbReference type="EMBL" id="CAD25965.1"/>
    </source>
</evidence>
<evidence type="ECO:0000256" key="1">
    <source>
        <dbReference type="ARBA" id="ARBA00022468"/>
    </source>
</evidence>
<dbReference type="SMART" id="SM00105">
    <property type="entry name" value="ArfGap"/>
    <property type="match status" value="1"/>
</dbReference>
<dbReference type="SUPFAM" id="SSF57863">
    <property type="entry name" value="ArfGap/RecO-like zinc finger"/>
    <property type="match status" value="1"/>
</dbReference>
<dbReference type="InterPro" id="IPR001164">
    <property type="entry name" value="ArfGAP_dom"/>
</dbReference>